<sequence>MTLRVFLQVLASLAMLLATAWGGMALWYQLPMMAAGKSASIALWCILASALLIALWRLRPWIAICGYLSLFALLQVWWNSLEPSNHRVWTDDLMGMTHGRAEGSQVTLHNVRNFDWRSDEDYDPRWETRRYDLDQLTSVDLATSYWGMPAIAHVLVSFGFDDGQFVVFTVEIRKERGESYSEIGGFFKQFELSIVAADERDALRVRTNVRNEDVYLYRVNMSEEAMRALFLSYIQQTNQLQQEPRFYNTITANCTTIVFEMMRQIIRGLPLDYRLLLTGYLPGYVQDVGGLEQNLKLEELRQQGRITERARRAGNNMDFSRVIRDGVPGW</sequence>
<dbReference type="RefSeq" id="WP_044316086.1">
    <property type="nucleotide sequence ID" value="NZ_JBIDBY010000011.1"/>
</dbReference>
<protein>
    <submittedName>
        <fullName evidence="3">Membrane protein</fullName>
    </submittedName>
</protein>
<feature type="transmembrane region" description="Helical" evidence="1">
    <location>
        <begin position="61"/>
        <end position="78"/>
    </location>
</feature>
<evidence type="ECO:0000256" key="1">
    <source>
        <dbReference type="SAM" id="Phobius"/>
    </source>
</evidence>
<dbReference type="Proteomes" id="UP000032439">
    <property type="component" value="Unassembled WGS sequence"/>
</dbReference>
<evidence type="ECO:0000313" key="3">
    <source>
        <dbReference type="EMBL" id="KIZ33683.1"/>
    </source>
</evidence>
<accession>A0A0D7DYN3</accession>
<feature type="transmembrane region" description="Helical" evidence="1">
    <location>
        <begin position="38"/>
        <end position="56"/>
    </location>
</feature>
<name>A0A0D7DYN3_STUST</name>
<dbReference type="Pfam" id="PF13387">
    <property type="entry name" value="Lnb_N"/>
    <property type="match status" value="1"/>
</dbReference>
<evidence type="ECO:0000313" key="4">
    <source>
        <dbReference type="Proteomes" id="UP000032439"/>
    </source>
</evidence>
<keyword evidence="1" id="KW-1133">Transmembrane helix</keyword>
<dbReference type="PATRIC" id="fig|316.110.peg.2219"/>
<evidence type="ECO:0000259" key="2">
    <source>
        <dbReference type="Pfam" id="PF13387"/>
    </source>
</evidence>
<proteinExistence type="predicted"/>
<keyword evidence="1" id="KW-0812">Transmembrane</keyword>
<reference evidence="3 4" key="1">
    <citation type="submission" date="2014-11" db="EMBL/GenBank/DDBJ databases">
        <title>Genomics and ecophysiology of heterotrophic nitrogen fixing bacteria isolated from estuarine surface water.</title>
        <authorList>
            <person name="Bentzon-Tilia M."/>
            <person name="Severin I."/>
            <person name="Hansen L.H."/>
            <person name="Riemann L."/>
        </authorList>
    </citation>
    <scope>NUCLEOTIDE SEQUENCE [LARGE SCALE GENOMIC DNA]</scope>
    <source>
        <strain evidence="3 4">BAL361</strain>
    </source>
</reference>
<keyword evidence="1" id="KW-0472">Membrane</keyword>
<dbReference type="InterPro" id="IPR025178">
    <property type="entry name" value="Lnb_N"/>
</dbReference>
<dbReference type="EMBL" id="JXXD01000231">
    <property type="protein sequence ID" value="KIZ33683.1"/>
    <property type="molecule type" value="Genomic_DNA"/>
</dbReference>
<feature type="domain" description="Lnb N-terminal periplasmic" evidence="2">
    <location>
        <begin position="123"/>
        <end position="278"/>
    </location>
</feature>
<dbReference type="AlphaFoldDB" id="A0A0D7DYN3"/>
<comment type="caution">
    <text evidence="3">The sequence shown here is derived from an EMBL/GenBank/DDBJ whole genome shotgun (WGS) entry which is preliminary data.</text>
</comment>
<gene>
    <name evidence="3" type="ORF">LO50_19660</name>
</gene>
<organism evidence="3 4">
    <name type="scientific">Stutzerimonas stutzeri</name>
    <name type="common">Pseudomonas stutzeri</name>
    <dbReference type="NCBI Taxonomy" id="316"/>
    <lineage>
        <taxon>Bacteria</taxon>
        <taxon>Pseudomonadati</taxon>
        <taxon>Pseudomonadota</taxon>
        <taxon>Gammaproteobacteria</taxon>
        <taxon>Pseudomonadales</taxon>
        <taxon>Pseudomonadaceae</taxon>
        <taxon>Stutzerimonas</taxon>
    </lineage>
</organism>